<dbReference type="Proteomes" id="UP000288168">
    <property type="component" value="Unassembled WGS sequence"/>
</dbReference>
<gene>
    <name evidence="1" type="ORF">CEP54_015273</name>
</gene>
<sequence>MADKTTLGPVVANPPNDAFHDIRASFYSICTKAGVIPNQHALEHLSPFDLRKLLSRVLSVLQTLPLAQGRPNPVGLRIVVGQLQTRVERDLPGTPTGRPFDLDRVKELLKAVLADKPDHGDLWELAVSCSQLPGDEGRDAIPEDARHFFLEQLRTAEEHLHLDVWRRLTKDLFNSLEYPHFDAKASISALLKDNKSRLTLTCAKWAIPVCMVLRQLATEMRMAVDLVESIRWDENVVIDALETLRFSIDDFYGPLARILASYCMEKKDEKYSNSIRLEPPDRLETFGQVVFAAAPATDKVPTATFTELLIRQLVGLQRRSIVTTLGKNELALATNYISTILSALKEKRPKYPLADNSGIPRTLTIVVDQQTGIATTGATQPAYHNDFPWLKTVGKQIHGLRLGGTFRRAIHLCSDNVAQLVKEATSKTDGTEALHLGDYQTVKEEAYRTVEGASTERSSSSIGPAIGGMVLSLDFLGPSDHRAYDASVSILNGFYTAGLMMLRLKPGPRWDN</sequence>
<dbReference type="OrthoDB" id="5170529at2759"/>
<accession>A0A428NQB7</accession>
<proteinExistence type="predicted"/>
<dbReference type="AlphaFoldDB" id="A0A428NQB7"/>
<reference evidence="1 2" key="1">
    <citation type="submission" date="2017-06" db="EMBL/GenBank/DDBJ databases">
        <title>Comparative genomic analysis of Ambrosia Fusariam Clade fungi.</title>
        <authorList>
            <person name="Stajich J.E."/>
            <person name="Carrillo J."/>
            <person name="Kijimoto T."/>
            <person name="Eskalen A."/>
            <person name="O'Donnell K."/>
            <person name="Kasson M."/>
        </authorList>
    </citation>
    <scope>NUCLEOTIDE SEQUENCE [LARGE SCALE GENOMIC DNA]</scope>
    <source>
        <strain evidence="1 2">NRRL62584</strain>
    </source>
</reference>
<protein>
    <submittedName>
        <fullName evidence="1">Uncharacterized protein</fullName>
    </submittedName>
</protein>
<comment type="caution">
    <text evidence="1">The sequence shown here is derived from an EMBL/GenBank/DDBJ whole genome shotgun (WGS) entry which is preliminary data.</text>
</comment>
<evidence type="ECO:0000313" key="2">
    <source>
        <dbReference type="Proteomes" id="UP000288168"/>
    </source>
</evidence>
<evidence type="ECO:0000313" key="1">
    <source>
        <dbReference type="EMBL" id="RSL42979.1"/>
    </source>
</evidence>
<organism evidence="1 2">
    <name type="scientific">Fusarium duplospermum</name>
    <dbReference type="NCBI Taxonomy" id="1325734"/>
    <lineage>
        <taxon>Eukaryota</taxon>
        <taxon>Fungi</taxon>
        <taxon>Dikarya</taxon>
        <taxon>Ascomycota</taxon>
        <taxon>Pezizomycotina</taxon>
        <taxon>Sordariomycetes</taxon>
        <taxon>Hypocreomycetidae</taxon>
        <taxon>Hypocreales</taxon>
        <taxon>Nectriaceae</taxon>
        <taxon>Fusarium</taxon>
        <taxon>Fusarium solani species complex</taxon>
    </lineage>
</organism>
<keyword evidence="2" id="KW-1185">Reference proteome</keyword>
<dbReference type="EMBL" id="NKCI01000341">
    <property type="protein sequence ID" value="RSL42979.1"/>
    <property type="molecule type" value="Genomic_DNA"/>
</dbReference>
<name>A0A428NQB7_9HYPO</name>